<keyword evidence="2" id="KW-1185">Reference proteome</keyword>
<reference evidence="1 2" key="1">
    <citation type="journal article" date="2022" name="Allergy">
        <title>Genome assembly and annotation of Periplaneta americana reveal a comprehensive cockroach allergen profile.</title>
        <authorList>
            <person name="Wang L."/>
            <person name="Xiong Q."/>
            <person name="Saelim N."/>
            <person name="Wang L."/>
            <person name="Nong W."/>
            <person name="Wan A.T."/>
            <person name="Shi M."/>
            <person name="Liu X."/>
            <person name="Cao Q."/>
            <person name="Hui J.H.L."/>
            <person name="Sookrung N."/>
            <person name="Leung T.F."/>
            <person name="Tungtrongchitr A."/>
            <person name="Tsui S.K.W."/>
        </authorList>
    </citation>
    <scope>NUCLEOTIDE SEQUENCE [LARGE SCALE GENOMIC DNA]</scope>
    <source>
        <strain evidence="1">PWHHKU_190912</strain>
    </source>
</reference>
<proteinExistence type="predicted"/>
<organism evidence="1 2">
    <name type="scientific">Periplaneta americana</name>
    <name type="common">American cockroach</name>
    <name type="synonym">Blatta americana</name>
    <dbReference type="NCBI Taxonomy" id="6978"/>
    <lineage>
        <taxon>Eukaryota</taxon>
        <taxon>Metazoa</taxon>
        <taxon>Ecdysozoa</taxon>
        <taxon>Arthropoda</taxon>
        <taxon>Hexapoda</taxon>
        <taxon>Insecta</taxon>
        <taxon>Pterygota</taxon>
        <taxon>Neoptera</taxon>
        <taxon>Polyneoptera</taxon>
        <taxon>Dictyoptera</taxon>
        <taxon>Blattodea</taxon>
        <taxon>Blattoidea</taxon>
        <taxon>Blattidae</taxon>
        <taxon>Blattinae</taxon>
        <taxon>Periplaneta</taxon>
    </lineage>
</organism>
<gene>
    <name evidence="1" type="ORF">ANN_17736</name>
</gene>
<evidence type="ECO:0008006" key="3">
    <source>
        <dbReference type="Google" id="ProtNLM"/>
    </source>
</evidence>
<dbReference type="Proteomes" id="UP001148838">
    <property type="component" value="Unassembled WGS sequence"/>
</dbReference>
<protein>
    <recommendedName>
        <fullName evidence="3">Tc1-like transposase DDE domain-containing protein</fullName>
    </recommendedName>
</protein>
<name>A0ABQ8STR9_PERAM</name>
<evidence type="ECO:0000313" key="1">
    <source>
        <dbReference type="EMBL" id="KAJ4437591.1"/>
    </source>
</evidence>
<sequence length="70" mass="8274">MENQLLSKLKSPTIILMDNATYHNVEIDKRPATAIPRHKIVEWLRKHEIYFIESDTRSQLLQIVKGVHHK</sequence>
<comment type="caution">
    <text evidence="1">The sequence shown here is derived from an EMBL/GenBank/DDBJ whole genome shotgun (WGS) entry which is preliminary data.</text>
</comment>
<evidence type="ECO:0000313" key="2">
    <source>
        <dbReference type="Proteomes" id="UP001148838"/>
    </source>
</evidence>
<dbReference type="EMBL" id="JAJSOF020000021">
    <property type="protein sequence ID" value="KAJ4437591.1"/>
    <property type="molecule type" value="Genomic_DNA"/>
</dbReference>
<accession>A0ABQ8STR9</accession>